<gene>
    <name evidence="14" type="ORF">JHE00_08045</name>
</gene>
<comment type="subcellular location">
    <subcellularLocation>
        <location evidence="2">Cell membrane</location>
        <topology evidence="2">Multi-pass membrane protein</topology>
    </subcellularLocation>
</comment>
<feature type="transmembrane region" description="Helical" evidence="12">
    <location>
        <begin position="41"/>
        <end position="62"/>
    </location>
</feature>
<proteinExistence type="predicted"/>
<dbReference type="GO" id="GO:0005886">
    <property type="term" value="C:plasma membrane"/>
    <property type="evidence" value="ECO:0007669"/>
    <property type="project" value="UniProtKB-SubCell"/>
</dbReference>
<evidence type="ECO:0000313" key="15">
    <source>
        <dbReference type="Proteomes" id="UP000635245"/>
    </source>
</evidence>
<dbReference type="InterPro" id="IPR050083">
    <property type="entry name" value="HtpX_protease"/>
</dbReference>
<keyword evidence="6" id="KW-0479">Metal-binding</keyword>
<keyword evidence="4" id="KW-0645">Protease</keyword>
<comment type="caution">
    <text evidence="14">The sequence shown here is derived from an EMBL/GenBank/DDBJ whole genome shotgun (WGS) entry which is preliminary data.</text>
</comment>
<dbReference type="GO" id="GO:0004222">
    <property type="term" value="F:metalloendopeptidase activity"/>
    <property type="evidence" value="ECO:0007669"/>
    <property type="project" value="InterPro"/>
</dbReference>
<dbReference type="PANTHER" id="PTHR43221:SF1">
    <property type="entry name" value="PROTEASE HTPX"/>
    <property type="match status" value="1"/>
</dbReference>
<evidence type="ECO:0000256" key="10">
    <source>
        <dbReference type="ARBA" id="ARBA00023049"/>
    </source>
</evidence>
<keyword evidence="3" id="KW-1003">Cell membrane</keyword>
<keyword evidence="8" id="KW-0862">Zinc</keyword>
<dbReference type="PANTHER" id="PTHR43221">
    <property type="entry name" value="PROTEASE HTPX"/>
    <property type="match status" value="1"/>
</dbReference>
<evidence type="ECO:0000256" key="5">
    <source>
        <dbReference type="ARBA" id="ARBA00022692"/>
    </source>
</evidence>
<evidence type="ECO:0000256" key="8">
    <source>
        <dbReference type="ARBA" id="ARBA00022833"/>
    </source>
</evidence>
<comment type="cofactor">
    <cofactor evidence="1">
        <name>Zn(2+)</name>
        <dbReference type="ChEBI" id="CHEBI:29105"/>
    </cofactor>
</comment>
<dbReference type="Gene3D" id="3.30.2010.10">
    <property type="entry name" value="Metalloproteases ('zincins'), catalytic domain"/>
    <property type="match status" value="1"/>
</dbReference>
<keyword evidence="5 12" id="KW-0812">Transmembrane</keyword>
<evidence type="ECO:0000256" key="9">
    <source>
        <dbReference type="ARBA" id="ARBA00022989"/>
    </source>
</evidence>
<dbReference type="GO" id="GO:0046872">
    <property type="term" value="F:metal ion binding"/>
    <property type="evidence" value="ECO:0007669"/>
    <property type="project" value="UniProtKB-KW"/>
</dbReference>
<evidence type="ECO:0000256" key="6">
    <source>
        <dbReference type="ARBA" id="ARBA00022723"/>
    </source>
</evidence>
<evidence type="ECO:0000256" key="1">
    <source>
        <dbReference type="ARBA" id="ARBA00001947"/>
    </source>
</evidence>
<evidence type="ECO:0000256" key="11">
    <source>
        <dbReference type="ARBA" id="ARBA00023136"/>
    </source>
</evidence>
<evidence type="ECO:0000259" key="13">
    <source>
        <dbReference type="Pfam" id="PF01435"/>
    </source>
</evidence>
<evidence type="ECO:0000313" key="14">
    <source>
        <dbReference type="EMBL" id="MBK1784279.1"/>
    </source>
</evidence>
<accession>A0A934QRC8</accession>
<evidence type="ECO:0000256" key="3">
    <source>
        <dbReference type="ARBA" id="ARBA00022475"/>
    </source>
</evidence>
<evidence type="ECO:0000256" key="2">
    <source>
        <dbReference type="ARBA" id="ARBA00004651"/>
    </source>
</evidence>
<dbReference type="InterPro" id="IPR001915">
    <property type="entry name" value="Peptidase_M48"/>
</dbReference>
<dbReference type="EMBL" id="JAENJH010000002">
    <property type="protein sequence ID" value="MBK1784279.1"/>
    <property type="molecule type" value="Genomic_DNA"/>
</dbReference>
<organism evidence="14 15">
    <name type="scientific">Prauserella cavernicola</name>
    <dbReference type="NCBI Taxonomy" id="2800127"/>
    <lineage>
        <taxon>Bacteria</taxon>
        <taxon>Bacillati</taxon>
        <taxon>Actinomycetota</taxon>
        <taxon>Actinomycetes</taxon>
        <taxon>Pseudonocardiales</taxon>
        <taxon>Pseudonocardiaceae</taxon>
        <taxon>Prauserella</taxon>
    </lineage>
</organism>
<evidence type="ECO:0000256" key="7">
    <source>
        <dbReference type="ARBA" id="ARBA00022801"/>
    </source>
</evidence>
<keyword evidence="7" id="KW-0378">Hydrolase</keyword>
<dbReference type="Pfam" id="PF01435">
    <property type="entry name" value="Peptidase_M48"/>
    <property type="match status" value="1"/>
</dbReference>
<sequence length="631" mass="68145">MRGSVRGGLAVLSLVLFPVVVLAPGLGGVLAGVAIGHRTGLVVAILSLAALLVLGLALVRALRTRLPAPKGPALTRQAHPALWRLVDELAARARTRPPDVIVLVGEVEAAVRDDARVLGLRQGRRYLVIGLPLLAGLDVAELRCVLAHELGHYAGARPGLLAVSYRGAETLRLIVSRVDRGPTRWILGAYAWVYAVVSRSPNRAQELRADEYSVAAAGRAIATSALRKTTTLRPLWQSYGDRFLRLPPLAERTPDVLLGFRLFLGHPAQRRLVTELEPTALGTRPGSRFDGHRSARQRIERIATLPEAPARPDPRPAWTVLTDPARTIPVAEERLYFKAEPGPRTTWGEIVQLSGATSATRGAALLARAGRESGVAPNGTLGELLTAVQHGRIDRLMRPLLDESADPELLRHSARERLAVLLGDVVVCALLAQRRVHHELDWGRGWVVTGPEGVLDVARLVTPAVRDPESVPRLAQRLTVMGVPLDFGRGSAGSHGEVGRMHVVVGVAPEVVAFKRNWDVLIHDDGLLLVPLTASRHLAGAVGRSESARRKRIARLLRHGTAQLIDRPGARWLPMATMLGGERKSYLTGGGKVALRFAGGDTATLRTQDDDAYDELARFLDTVPRPQGAAR</sequence>
<keyword evidence="10" id="KW-0482">Metalloprotease</keyword>
<dbReference type="Proteomes" id="UP000635245">
    <property type="component" value="Unassembled WGS sequence"/>
</dbReference>
<dbReference type="CDD" id="cd07328">
    <property type="entry name" value="M48_Ste24p_like"/>
    <property type="match status" value="1"/>
</dbReference>
<protein>
    <submittedName>
        <fullName evidence="14">M48 family metallopeptidase</fullName>
    </submittedName>
</protein>
<evidence type="ECO:0000256" key="4">
    <source>
        <dbReference type="ARBA" id="ARBA00022670"/>
    </source>
</evidence>
<name>A0A934QRC8_9PSEU</name>
<dbReference type="RefSeq" id="WP_200316542.1">
    <property type="nucleotide sequence ID" value="NZ_JAENJH010000002.1"/>
</dbReference>
<keyword evidence="9 12" id="KW-1133">Transmembrane helix</keyword>
<evidence type="ECO:0000256" key="12">
    <source>
        <dbReference type="SAM" id="Phobius"/>
    </source>
</evidence>
<keyword evidence="15" id="KW-1185">Reference proteome</keyword>
<dbReference type="AlphaFoldDB" id="A0A934QRC8"/>
<feature type="domain" description="Peptidase M48" evidence="13">
    <location>
        <begin position="81"/>
        <end position="269"/>
    </location>
</feature>
<dbReference type="GO" id="GO:0006508">
    <property type="term" value="P:proteolysis"/>
    <property type="evidence" value="ECO:0007669"/>
    <property type="project" value="UniProtKB-KW"/>
</dbReference>
<reference evidence="14" key="1">
    <citation type="submission" date="2020-12" db="EMBL/GenBank/DDBJ databases">
        <title>Prauserella sp. ASG 168, a novel actinomycete isolated from cave rock.</title>
        <authorList>
            <person name="Suriyachadkun C."/>
        </authorList>
    </citation>
    <scope>NUCLEOTIDE SEQUENCE</scope>
    <source>
        <strain evidence="14">ASG 168</strain>
    </source>
</reference>
<keyword evidence="11 12" id="KW-0472">Membrane</keyword>